<proteinExistence type="predicted"/>
<dbReference type="EMBL" id="JH431671">
    <property type="status" value="NOT_ANNOTATED_CDS"/>
    <property type="molecule type" value="Genomic_DNA"/>
</dbReference>
<reference evidence="2" key="1">
    <citation type="submission" date="2011-05" db="EMBL/GenBank/DDBJ databases">
        <authorList>
            <person name="Richards S.R."/>
            <person name="Qu J."/>
            <person name="Jiang H."/>
            <person name="Jhangiani S.N."/>
            <person name="Agravi P."/>
            <person name="Goodspeed R."/>
            <person name="Gross S."/>
            <person name="Mandapat C."/>
            <person name="Jackson L."/>
            <person name="Mathew T."/>
            <person name="Pu L."/>
            <person name="Thornton R."/>
            <person name="Saada N."/>
            <person name="Wilczek-Boney K.B."/>
            <person name="Lee S."/>
            <person name="Kovar C."/>
            <person name="Wu Y."/>
            <person name="Scherer S.E."/>
            <person name="Worley K.C."/>
            <person name="Muzny D.M."/>
            <person name="Gibbs R."/>
        </authorList>
    </citation>
    <scope>NUCLEOTIDE SEQUENCE</scope>
    <source>
        <strain evidence="2">Brora</strain>
    </source>
</reference>
<dbReference type="HOGENOM" id="CLU_2561176_0_0_1"/>
<evidence type="ECO:0000313" key="1">
    <source>
        <dbReference type="EnsemblMetazoa" id="SMAR006158-PA"/>
    </source>
</evidence>
<accession>T1IY57</accession>
<protein>
    <submittedName>
        <fullName evidence="1">Uncharacterized protein</fullName>
    </submittedName>
</protein>
<dbReference type="EnsemblMetazoa" id="SMAR006158-RA">
    <property type="protein sequence ID" value="SMAR006158-PA"/>
    <property type="gene ID" value="SMAR006158"/>
</dbReference>
<sequence length="82" mass="9093">MAYGRQGDHKLAVTTQGRDTGPGPTIIVIIVKSLENMKCGGKSTFLLDASVKSKFESVEDFEWWCDLRNVAMVIKMTNEVEA</sequence>
<evidence type="ECO:0000313" key="2">
    <source>
        <dbReference type="Proteomes" id="UP000014500"/>
    </source>
</evidence>
<dbReference type="Proteomes" id="UP000014500">
    <property type="component" value="Unassembled WGS sequence"/>
</dbReference>
<keyword evidence="2" id="KW-1185">Reference proteome</keyword>
<name>T1IY57_STRMM</name>
<dbReference type="AlphaFoldDB" id="T1IY57"/>
<organism evidence="1 2">
    <name type="scientific">Strigamia maritima</name>
    <name type="common">European centipede</name>
    <name type="synonym">Geophilus maritimus</name>
    <dbReference type="NCBI Taxonomy" id="126957"/>
    <lineage>
        <taxon>Eukaryota</taxon>
        <taxon>Metazoa</taxon>
        <taxon>Ecdysozoa</taxon>
        <taxon>Arthropoda</taxon>
        <taxon>Myriapoda</taxon>
        <taxon>Chilopoda</taxon>
        <taxon>Pleurostigmophora</taxon>
        <taxon>Geophilomorpha</taxon>
        <taxon>Linotaeniidae</taxon>
        <taxon>Strigamia</taxon>
    </lineage>
</organism>
<reference evidence="1" key="2">
    <citation type="submission" date="2015-02" db="UniProtKB">
        <authorList>
            <consortium name="EnsemblMetazoa"/>
        </authorList>
    </citation>
    <scope>IDENTIFICATION</scope>
</reference>